<keyword evidence="3" id="KW-1185">Reference proteome</keyword>
<evidence type="ECO:0000259" key="1">
    <source>
        <dbReference type="Pfam" id="PF00561"/>
    </source>
</evidence>
<dbReference type="GO" id="GO:0016787">
    <property type="term" value="F:hydrolase activity"/>
    <property type="evidence" value="ECO:0007669"/>
    <property type="project" value="UniProtKB-KW"/>
</dbReference>
<dbReference type="InterPro" id="IPR000073">
    <property type="entry name" value="AB_hydrolase_1"/>
</dbReference>
<dbReference type="PANTHER" id="PTHR43798">
    <property type="entry name" value="MONOACYLGLYCEROL LIPASE"/>
    <property type="match status" value="1"/>
</dbReference>
<dbReference type="InterPro" id="IPR050266">
    <property type="entry name" value="AB_hydrolase_sf"/>
</dbReference>
<sequence>MTVDLPPSVRDWRDRGRWISTTAGRVFVRSSAGDGPRIVLLHGFPSCSYDFRSVVSRLAGRSWLTMDFLGFGLSDKPRPHRYSLLEQADLVQEVVASTGAGPVVLAAHDMGTSVTTELLARDIDGTLPFDLRSAVLSNGSVILERASLRPIQKVLRSPLGPVAARLTNRSSFERSFGRLFSPQHPLSREEAAAQWALLTNNGGHRIAHLLSAYLDERVRYAGRWHGAVRDWPKPLGFVWGLGDPVATTNVLDGLRELRPAADVVELPGLGHYPQVEDPQAFTEAVRSLLV</sequence>
<accession>A0ABU5YNC3</accession>
<evidence type="ECO:0000313" key="2">
    <source>
        <dbReference type="EMBL" id="MEB3050198.1"/>
    </source>
</evidence>
<reference evidence="2 3" key="1">
    <citation type="submission" date="2023-12" db="EMBL/GenBank/DDBJ databases">
        <title>Description of new species of Mycobacterium terrae complex isolated from sewage at the Sao Paulo Zoological Park Foundation in Brazil.</title>
        <authorList>
            <person name="Romagnoli C.L."/>
            <person name="Conceicao E.C."/>
            <person name="Machado E."/>
            <person name="Barreto L.B.P.F."/>
            <person name="Sharma A."/>
            <person name="Silva N.M."/>
            <person name="Marques L.E."/>
            <person name="Juliana M.A."/>
            <person name="Lourenco M.C.S."/>
            <person name="Digiampietri L.A."/>
            <person name="Suffys P.N."/>
            <person name="Viana-Niero C."/>
        </authorList>
    </citation>
    <scope>NUCLEOTIDE SEQUENCE [LARGE SCALE GENOMIC DNA]</scope>
    <source>
        <strain evidence="2 3">MYC123</strain>
    </source>
</reference>
<proteinExistence type="predicted"/>
<organism evidence="2 3">
    <name type="scientific">[Mycobacterium] zoologicum</name>
    <dbReference type="NCBI Taxonomy" id="2872311"/>
    <lineage>
        <taxon>Bacteria</taxon>
        <taxon>Bacillati</taxon>
        <taxon>Actinomycetota</taxon>
        <taxon>Actinomycetes</taxon>
        <taxon>Mycobacteriales</taxon>
        <taxon>Mycobacteriaceae</taxon>
        <taxon>Mycolicibacter</taxon>
    </lineage>
</organism>
<feature type="domain" description="AB hydrolase-1" evidence="1">
    <location>
        <begin position="36"/>
        <end position="278"/>
    </location>
</feature>
<comment type="caution">
    <text evidence="2">The sequence shown here is derived from an EMBL/GenBank/DDBJ whole genome shotgun (WGS) entry which is preliminary data.</text>
</comment>
<name>A0ABU5YNC3_9MYCO</name>
<dbReference type="InterPro" id="IPR000639">
    <property type="entry name" value="Epox_hydrolase-like"/>
</dbReference>
<dbReference type="PANTHER" id="PTHR43798:SF33">
    <property type="entry name" value="HYDROLASE, PUTATIVE (AFU_ORTHOLOGUE AFUA_2G14860)-RELATED"/>
    <property type="match status" value="1"/>
</dbReference>
<dbReference type="PRINTS" id="PR00412">
    <property type="entry name" value="EPOXHYDRLASE"/>
</dbReference>
<gene>
    <name evidence="2" type="ORF">KV112_10690</name>
</gene>
<protein>
    <submittedName>
        <fullName evidence="2">Alpha/beta hydrolase</fullName>
    </submittedName>
</protein>
<dbReference type="SUPFAM" id="SSF53474">
    <property type="entry name" value="alpha/beta-Hydrolases"/>
    <property type="match status" value="1"/>
</dbReference>
<dbReference type="Pfam" id="PF00561">
    <property type="entry name" value="Abhydrolase_1"/>
    <property type="match status" value="1"/>
</dbReference>
<dbReference type="RefSeq" id="WP_224865595.1">
    <property type="nucleotide sequence ID" value="NZ_JAYJJS010000014.1"/>
</dbReference>
<dbReference type="Gene3D" id="3.40.50.1820">
    <property type="entry name" value="alpha/beta hydrolase"/>
    <property type="match status" value="1"/>
</dbReference>
<dbReference type="InterPro" id="IPR029058">
    <property type="entry name" value="AB_hydrolase_fold"/>
</dbReference>
<dbReference type="EMBL" id="JAYJJT010000010">
    <property type="protein sequence ID" value="MEB3050198.1"/>
    <property type="molecule type" value="Genomic_DNA"/>
</dbReference>
<keyword evidence="2" id="KW-0378">Hydrolase</keyword>
<dbReference type="Proteomes" id="UP001299046">
    <property type="component" value="Unassembled WGS sequence"/>
</dbReference>
<evidence type="ECO:0000313" key="3">
    <source>
        <dbReference type="Proteomes" id="UP001299046"/>
    </source>
</evidence>